<sequence length="118" mass="13144">MFNKVLPYGNVHIADQIVSLIASLAIVEVDGVAGTVTDLKDEMIRVVNKKTKQKGISVEKSEQDEISIDMRVALYYGVDILETCKTIQRVVKQEIEAMTGIQVNTVHVKVEQIKMKNA</sequence>
<name>A0ABW4LLT4_9BACI</name>
<dbReference type="PANTHER" id="PTHR34297">
    <property type="entry name" value="HYPOTHETICAL CYTOSOLIC PROTEIN-RELATED"/>
    <property type="match status" value="1"/>
</dbReference>
<keyword evidence="3" id="KW-1185">Reference proteome</keyword>
<dbReference type="Proteomes" id="UP001597214">
    <property type="component" value="Unassembled WGS sequence"/>
</dbReference>
<evidence type="ECO:0000313" key="2">
    <source>
        <dbReference type="EMBL" id="MFD1735684.1"/>
    </source>
</evidence>
<gene>
    <name evidence="2" type="ORF">ACFSCX_03815</name>
</gene>
<dbReference type="RefSeq" id="WP_377926788.1">
    <property type="nucleotide sequence ID" value="NZ_JBHUEM010000003.1"/>
</dbReference>
<dbReference type="PANTHER" id="PTHR34297:SF1">
    <property type="entry name" value="ASP23_GLS24 FAMILY ENVELOPE STRESS RESPONSE PROTEIN"/>
    <property type="match status" value="1"/>
</dbReference>
<evidence type="ECO:0000256" key="1">
    <source>
        <dbReference type="ARBA" id="ARBA00005721"/>
    </source>
</evidence>
<proteinExistence type="inferred from homology"/>
<comment type="similarity">
    <text evidence="1">Belongs to the asp23 family.</text>
</comment>
<dbReference type="EMBL" id="JBHUEM010000003">
    <property type="protein sequence ID" value="MFD1735684.1"/>
    <property type="molecule type" value="Genomic_DNA"/>
</dbReference>
<evidence type="ECO:0000313" key="3">
    <source>
        <dbReference type="Proteomes" id="UP001597214"/>
    </source>
</evidence>
<comment type="caution">
    <text evidence="2">The sequence shown here is derived from an EMBL/GenBank/DDBJ whole genome shotgun (WGS) entry which is preliminary data.</text>
</comment>
<accession>A0ABW4LLT4</accession>
<reference evidence="3" key="1">
    <citation type="journal article" date="2019" name="Int. J. Syst. Evol. Microbiol.">
        <title>The Global Catalogue of Microorganisms (GCM) 10K type strain sequencing project: providing services to taxonomists for standard genome sequencing and annotation.</title>
        <authorList>
            <consortium name="The Broad Institute Genomics Platform"/>
            <consortium name="The Broad Institute Genome Sequencing Center for Infectious Disease"/>
            <person name="Wu L."/>
            <person name="Ma J."/>
        </authorList>
    </citation>
    <scope>NUCLEOTIDE SEQUENCE [LARGE SCALE GENOMIC DNA]</scope>
    <source>
        <strain evidence="3">CCUG 49339</strain>
    </source>
</reference>
<organism evidence="2 3">
    <name type="scientific">Bacillus salitolerans</name>
    <dbReference type="NCBI Taxonomy" id="1437434"/>
    <lineage>
        <taxon>Bacteria</taxon>
        <taxon>Bacillati</taxon>
        <taxon>Bacillota</taxon>
        <taxon>Bacilli</taxon>
        <taxon>Bacillales</taxon>
        <taxon>Bacillaceae</taxon>
        <taxon>Bacillus</taxon>
    </lineage>
</organism>
<dbReference type="Pfam" id="PF03780">
    <property type="entry name" value="Asp23"/>
    <property type="match status" value="1"/>
</dbReference>
<protein>
    <submittedName>
        <fullName evidence="2">Asp23/Gls24 family envelope stress response protein</fullName>
    </submittedName>
</protein>
<dbReference type="InterPro" id="IPR005531">
    <property type="entry name" value="Asp23"/>
</dbReference>